<dbReference type="Proteomes" id="UP000183018">
    <property type="component" value="Unassembled WGS sequence"/>
</dbReference>
<dbReference type="AlphaFoldDB" id="A0A1I3GKS4"/>
<dbReference type="NCBIfam" id="NF041061">
    <property type="entry name" value="DpdD"/>
    <property type="match status" value="1"/>
</dbReference>
<proteinExistence type="predicted"/>
<dbReference type="OrthoDB" id="6637803at2"/>
<keyword evidence="2" id="KW-1185">Reference proteome</keyword>
<sequence length="727" mass="81476">MSIPPDWLRNFFTEDNQIDLDRVLSLTNPYDPKFQDLLKPLVSSAIEGKWPLLLPVSRGGELYFYGAERDRRSLEELRQILQAVLGAADTYSEFPLIKVARGKIEQILLQQAPAGLLKVNLLRQSQSDFALRKRVFQALASVLDLYQQRPPVTAVVKRPIGRILRDFFAACQSRDGSKASRFFDELKTTGNFSQRNLISLELQAWEAERRWSDILGHPRLVDMLGGRLPAQLVRVLLRAIGNLGGDRLLEPAAFGEVPLEHIHLLCQPISPLFANRPPLEARECFVSDWKLWAIGAGALGFSDGLDGLPDFIDPAWICGLHDWANLPTKTPVAPTIAAIPSLQKVASPQTFNDLRLVLEGSLSASMEELREIWVAVQEAPEELKNGLYIYPRLQSVWQGICQLFDGSRELGWKGWLERLKEASTDPEALIHELQEESQSWSIESFSEAQLSQCLHGDASTSLLLRDSLPLLLDWLDRREILCSGQFWLEWLELLALDDLVNPSDIQLAGQIVQRFLSRPSQIGDRARLGESLELLWEKGGSVSSYSEVLEIVELLLDETQPGQQELQKLWLVLQGFALSRWTRLELAQRLLTKSLAREIFGESNEASYPPLAAEGGDADLDVQTRKLSGRLLAIYSLTEGAARRAKTVLEGMFEGLRVELNHDHTATPALQNLAKKANYFLFVAGSAKHQAFYPVSRIRQDLIYPLGKGASSIIEAFCKSCVNSTSE</sequence>
<gene>
    <name evidence="1" type="ORF">SAMN05216602_0173</name>
</gene>
<organism evidence="1 2">
    <name type="scientific">Phytopseudomonas argentinensis</name>
    <dbReference type="NCBI Taxonomy" id="289370"/>
    <lineage>
        <taxon>Bacteria</taxon>
        <taxon>Pseudomonadati</taxon>
        <taxon>Pseudomonadota</taxon>
        <taxon>Gammaproteobacteria</taxon>
        <taxon>Pseudomonadales</taxon>
        <taxon>Pseudomonadaceae</taxon>
        <taxon>Phytopseudomonas</taxon>
    </lineage>
</organism>
<evidence type="ECO:0000313" key="1">
    <source>
        <dbReference type="EMBL" id="SFI24064.1"/>
    </source>
</evidence>
<dbReference type="STRING" id="289370.SAMN05216602_0173"/>
<dbReference type="RefSeq" id="WP_074879770.1">
    <property type="nucleotide sequence ID" value="NZ_FORC01000001.1"/>
</dbReference>
<protein>
    <submittedName>
        <fullName evidence="1">Uncharacterized protein</fullName>
    </submittedName>
</protein>
<accession>A0A1I3GKS4</accession>
<evidence type="ECO:0000313" key="2">
    <source>
        <dbReference type="Proteomes" id="UP000183018"/>
    </source>
</evidence>
<name>A0A1I3GKS4_9GAMM</name>
<dbReference type="EMBL" id="FORC01000001">
    <property type="protein sequence ID" value="SFI24064.1"/>
    <property type="molecule type" value="Genomic_DNA"/>
</dbReference>
<reference evidence="2" key="1">
    <citation type="submission" date="2016-10" db="EMBL/GenBank/DDBJ databases">
        <authorList>
            <person name="Varghese N."/>
            <person name="Submissions S."/>
        </authorList>
    </citation>
    <scope>NUCLEOTIDE SEQUENCE [LARGE SCALE GENOMIC DNA]</scope>
    <source>
        <strain evidence="2">LMG 22563</strain>
    </source>
</reference>
<dbReference type="InterPro" id="IPR049807">
    <property type="entry name" value="DpdD-like"/>
</dbReference>